<feature type="transmembrane region" description="Helical" evidence="2">
    <location>
        <begin position="122"/>
        <end position="140"/>
    </location>
</feature>
<keyword evidence="2" id="KW-1133">Transmembrane helix</keyword>
<evidence type="ECO:0000256" key="1">
    <source>
        <dbReference type="SAM" id="MobiDB-lite"/>
    </source>
</evidence>
<dbReference type="RefSeq" id="WP_270686227.1">
    <property type="nucleotide sequence ID" value="NZ_JAQFWQ010000035.1"/>
</dbReference>
<name>A0ABT4U4A9_9ACTN</name>
<evidence type="ECO:0000313" key="4">
    <source>
        <dbReference type="EMBL" id="MDA2811779.1"/>
    </source>
</evidence>
<feature type="region of interest" description="Disordered" evidence="1">
    <location>
        <begin position="1"/>
        <end position="20"/>
    </location>
</feature>
<keyword evidence="2" id="KW-0812">Transmembrane</keyword>
<keyword evidence="2" id="KW-0472">Membrane</keyword>
<feature type="domain" description="Heparan-alpha-glucosaminide N-acetyltransferase catalytic" evidence="3">
    <location>
        <begin position="26"/>
        <end position="238"/>
    </location>
</feature>
<organism evidence="4 5">
    <name type="scientific">Nocardiopsis endophytica</name>
    <dbReference type="NCBI Taxonomy" id="3018445"/>
    <lineage>
        <taxon>Bacteria</taxon>
        <taxon>Bacillati</taxon>
        <taxon>Actinomycetota</taxon>
        <taxon>Actinomycetes</taxon>
        <taxon>Streptosporangiales</taxon>
        <taxon>Nocardiopsidaceae</taxon>
        <taxon>Nocardiopsis</taxon>
    </lineage>
</organism>
<reference evidence="4 5" key="1">
    <citation type="submission" date="2023-01" db="EMBL/GenBank/DDBJ databases">
        <title>Draft genome sequence of Nocardiopsis sp. RSe5-2 isolated from halophytes.</title>
        <authorList>
            <person name="Duangmal K."/>
            <person name="Chantavorakit T."/>
        </authorList>
    </citation>
    <scope>NUCLEOTIDE SEQUENCE [LARGE SCALE GENOMIC DNA]</scope>
    <source>
        <strain evidence="4 5">RSe5-2</strain>
    </source>
</reference>
<feature type="transmembrane region" description="Helical" evidence="2">
    <location>
        <begin position="317"/>
        <end position="336"/>
    </location>
</feature>
<accession>A0ABT4U4A9</accession>
<feature type="transmembrane region" description="Helical" evidence="2">
    <location>
        <begin position="177"/>
        <end position="206"/>
    </location>
</feature>
<evidence type="ECO:0000259" key="3">
    <source>
        <dbReference type="Pfam" id="PF07786"/>
    </source>
</evidence>
<proteinExistence type="predicted"/>
<evidence type="ECO:0000256" key="2">
    <source>
        <dbReference type="SAM" id="Phobius"/>
    </source>
</evidence>
<feature type="transmembrane region" description="Helical" evidence="2">
    <location>
        <begin position="147"/>
        <end position="165"/>
    </location>
</feature>
<feature type="transmembrane region" description="Helical" evidence="2">
    <location>
        <begin position="287"/>
        <end position="305"/>
    </location>
</feature>
<gene>
    <name evidence="4" type="ORF">O4J56_14145</name>
</gene>
<protein>
    <submittedName>
        <fullName evidence="4">Heparan-alpha-glucosaminide N-acetyltransferase domain-containing protein</fullName>
    </submittedName>
</protein>
<dbReference type="Pfam" id="PF07786">
    <property type="entry name" value="HGSNAT_cat"/>
    <property type="match status" value="1"/>
</dbReference>
<dbReference type="EMBL" id="JAQFWQ010000035">
    <property type="protein sequence ID" value="MDA2811779.1"/>
    <property type="molecule type" value="Genomic_DNA"/>
</dbReference>
<dbReference type="InterPro" id="IPR012429">
    <property type="entry name" value="HGSNAT_cat"/>
</dbReference>
<feature type="transmembrane region" description="Helical" evidence="2">
    <location>
        <begin position="227"/>
        <end position="248"/>
    </location>
</feature>
<feature type="transmembrane region" description="Helical" evidence="2">
    <location>
        <begin position="342"/>
        <end position="362"/>
    </location>
</feature>
<sequence>MTTAVTSPSPAPAAPSPASARRAPARLGGLDLARALAVLAMFTVHLGAPFTPEPLEEAVRTASHGRSSALFALLAGVALAMMSGRAQIPSGAPLAAARGRIAVRAGCLAAIGLVLIRLDTPVAIIIAHYGGFLLLALPFLGTAPRRLFVVAAAGALAGPQVSYLARSGLEGLAPGGWAHTALVSTGAAPFLLTGMFPAVSFLPYVLAGMALGRLDLADGRVRARMAAWGAVLAAAGYGGSRLALWALASPGEAARVGAHTYFHGAVPLEGPAWLLTGVPHSGTTFEVAGSAGVGMAVVAACLWAADRAPGLTAAPAAVGAMSLTVYVAHVLGIWGVRAAGWGQAPLLAEAFAVAAVAGAWAWRRRFGKGPLERLVAAAARRWGGAAGRVLPAGRGPGHRAG</sequence>
<dbReference type="Proteomes" id="UP001527866">
    <property type="component" value="Unassembled WGS sequence"/>
</dbReference>
<keyword evidence="5" id="KW-1185">Reference proteome</keyword>
<evidence type="ECO:0000313" key="5">
    <source>
        <dbReference type="Proteomes" id="UP001527866"/>
    </source>
</evidence>
<comment type="caution">
    <text evidence="4">The sequence shown here is derived from an EMBL/GenBank/DDBJ whole genome shotgun (WGS) entry which is preliminary data.</text>
</comment>